<dbReference type="PANTHER" id="PTHR10098">
    <property type="entry name" value="RAPSYN-RELATED"/>
    <property type="match status" value="1"/>
</dbReference>
<accession>J9FN36</accession>
<proteinExistence type="predicted"/>
<comment type="caution">
    <text evidence="3">The sequence shown here is derived from an EMBL/GenBank/DDBJ whole genome shotgun (WGS) entry which is preliminary data.</text>
</comment>
<dbReference type="AlphaFoldDB" id="J9FN36"/>
<keyword evidence="2" id="KW-0472">Membrane</keyword>
<dbReference type="PANTHER" id="PTHR10098:SF108">
    <property type="entry name" value="TETRATRICOPEPTIDE REPEAT PROTEIN 28"/>
    <property type="match status" value="1"/>
</dbReference>
<dbReference type="InterPro" id="IPR011990">
    <property type="entry name" value="TPR-like_helical_dom_sf"/>
</dbReference>
<dbReference type="Gene3D" id="1.25.40.10">
    <property type="entry name" value="Tetratricopeptide repeat domain"/>
    <property type="match status" value="3"/>
</dbReference>
<gene>
    <name evidence="3" type="ORF">EVA_20877</name>
</gene>
<feature type="coiled-coil region" evidence="1">
    <location>
        <begin position="366"/>
        <end position="412"/>
    </location>
</feature>
<feature type="transmembrane region" description="Helical" evidence="2">
    <location>
        <begin position="338"/>
        <end position="358"/>
    </location>
</feature>
<protein>
    <submittedName>
        <fullName evidence="3">Tetratricopeptide repeat protein</fullName>
    </submittedName>
</protein>
<evidence type="ECO:0000256" key="2">
    <source>
        <dbReference type="SAM" id="Phobius"/>
    </source>
</evidence>
<dbReference type="SUPFAM" id="SSF46894">
    <property type="entry name" value="C-terminal effector domain of the bipartite response regulators"/>
    <property type="match status" value="1"/>
</dbReference>
<sequence>MKNALLLYILCTFFCGISLAAGNRQHDAELLIRKTQEALYSNPSQAGYYAEKIIELFPEDQPNDLKAQAYYHYSQAEKFLGNFGVALKHLYDAQECITPQNFPLKAYIHALMGSLYNKLTDYNKAIEMNEKAISAFKSMGDSLAMAHCYNDRGIIHYSMNEFHTAEQFLKQALAINRSQNNLRGIAANLNNLCLYEGDFNEKIQYIHEAISINRKLDLQWSLGENYNNMGKQYFYARQYDKALQSLQQAYQVAHAINARELIADNHEYSSWVYEALGKHQEAYQRLLQLFELNKDLQNSSKLRIVEQEIAQKRYLSQQRKAELREKAYEIELLKRNEFMLATLVCSLLLIALIVYKWYKRRKNMQLMEARYNLEQSEHELAELKVKQQEMKVRQQEMELQATQQALNNSQQEAISFAVFLQSRNEMLEKIREQIKDGYKMEPAALLLHLKKVNAFIYQCQSCDKSATPLLQNVEEKIQEFLNRLDKQHPNLTQGERHLATLLLVNLSTKEIAMLTGNVPKTVNMNRYRLRKALGLSAEEDLTDYLQSL</sequence>
<dbReference type="PROSITE" id="PS50005">
    <property type="entry name" value="TPR"/>
    <property type="match status" value="3"/>
</dbReference>
<keyword evidence="1" id="KW-0175">Coiled coil</keyword>
<keyword evidence="2" id="KW-1133">Transmembrane helix</keyword>
<dbReference type="Gene3D" id="1.10.10.10">
    <property type="entry name" value="Winged helix-like DNA-binding domain superfamily/Winged helix DNA-binding domain"/>
    <property type="match status" value="1"/>
</dbReference>
<reference evidence="3" key="1">
    <citation type="journal article" date="2012" name="PLoS ONE">
        <title>Gene sets for utilization of primary and secondary nutrition supplies in the distal gut of endangered iberian lynx.</title>
        <authorList>
            <person name="Alcaide M."/>
            <person name="Messina E."/>
            <person name="Richter M."/>
            <person name="Bargiela R."/>
            <person name="Peplies J."/>
            <person name="Huws S.A."/>
            <person name="Newbold C.J."/>
            <person name="Golyshin P.N."/>
            <person name="Simon M.A."/>
            <person name="Lopez G."/>
            <person name="Yakimov M.M."/>
            <person name="Ferrer M."/>
        </authorList>
    </citation>
    <scope>NUCLEOTIDE SEQUENCE</scope>
</reference>
<name>J9FN36_9ZZZZ</name>
<keyword evidence="2" id="KW-0812">Transmembrane</keyword>
<organism evidence="3">
    <name type="scientific">gut metagenome</name>
    <dbReference type="NCBI Taxonomy" id="749906"/>
    <lineage>
        <taxon>unclassified sequences</taxon>
        <taxon>metagenomes</taxon>
        <taxon>organismal metagenomes</taxon>
    </lineage>
</organism>
<dbReference type="SUPFAM" id="SSF48452">
    <property type="entry name" value="TPR-like"/>
    <property type="match status" value="2"/>
</dbReference>
<dbReference type="Pfam" id="PF13424">
    <property type="entry name" value="TPR_12"/>
    <property type="match status" value="1"/>
</dbReference>
<dbReference type="InterPro" id="IPR019734">
    <property type="entry name" value="TPR_rpt"/>
</dbReference>
<dbReference type="GO" id="GO:0003677">
    <property type="term" value="F:DNA binding"/>
    <property type="evidence" value="ECO:0007669"/>
    <property type="project" value="InterPro"/>
</dbReference>
<dbReference type="InterPro" id="IPR036388">
    <property type="entry name" value="WH-like_DNA-bd_sf"/>
</dbReference>
<dbReference type="SMART" id="SM00028">
    <property type="entry name" value="TPR"/>
    <property type="match status" value="3"/>
</dbReference>
<dbReference type="InterPro" id="IPR016032">
    <property type="entry name" value="Sig_transdc_resp-reg_C-effctor"/>
</dbReference>
<evidence type="ECO:0000313" key="3">
    <source>
        <dbReference type="EMBL" id="EJW91022.1"/>
    </source>
</evidence>
<dbReference type="GO" id="GO:0006355">
    <property type="term" value="P:regulation of DNA-templated transcription"/>
    <property type="evidence" value="ECO:0007669"/>
    <property type="project" value="InterPro"/>
</dbReference>
<dbReference type="EMBL" id="AMCI01008456">
    <property type="protein sequence ID" value="EJW91022.1"/>
    <property type="molecule type" value="Genomic_DNA"/>
</dbReference>
<evidence type="ECO:0000256" key="1">
    <source>
        <dbReference type="SAM" id="Coils"/>
    </source>
</evidence>